<feature type="transmembrane region" description="Helical" evidence="1">
    <location>
        <begin position="231"/>
        <end position="253"/>
    </location>
</feature>
<dbReference type="PATRIC" id="fig|400092.3.peg.3014"/>
<feature type="transmembrane region" description="Helical" evidence="1">
    <location>
        <begin position="378"/>
        <end position="398"/>
    </location>
</feature>
<gene>
    <name evidence="2" type="ORF">PKOR_13835</name>
</gene>
<feature type="transmembrane region" description="Helical" evidence="1">
    <location>
        <begin position="58"/>
        <end position="80"/>
    </location>
</feature>
<name>A0A0E3ZG82_9BACT</name>
<feature type="transmembrane region" description="Helical" evidence="1">
    <location>
        <begin position="118"/>
        <end position="139"/>
    </location>
</feature>
<keyword evidence="1" id="KW-0472">Membrane</keyword>
<reference evidence="2 3" key="1">
    <citation type="journal article" date="2015" name="Sci. Rep.">
        <title>Unraveling adaptation of Pontibacter korlensis to radiation and infertility in desert through complete genome and comparative transcriptomic analysis.</title>
        <authorList>
            <person name="Dai J."/>
            <person name="Dai W."/>
            <person name="Qiu C."/>
            <person name="Yang Z."/>
            <person name="Zhang Y."/>
            <person name="Zhou M."/>
            <person name="Zhang L."/>
            <person name="Fang C."/>
            <person name="Gao Q."/>
            <person name="Yang Q."/>
            <person name="Li X."/>
            <person name="Wang Z."/>
            <person name="Wang Z."/>
            <person name="Jia Z."/>
            <person name="Chen X."/>
        </authorList>
    </citation>
    <scope>NUCLEOTIDE SEQUENCE [LARGE SCALE GENOMIC DNA]</scope>
    <source>
        <strain evidence="2 3">X14-1T</strain>
    </source>
</reference>
<proteinExistence type="predicted"/>
<dbReference type="AlphaFoldDB" id="A0A0E3ZG82"/>
<protein>
    <submittedName>
        <fullName evidence="2">Membrane protein</fullName>
    </submittedName>
</protein>
<dbReference type="EMBL" id="CP009621">
    <property type="protein sequence ID" value="AKD03983.1"/>
    <property type="molecule type" value="Genomic_DNA"/>
</dbReference>
<evidence type="ECO:0000313" key="2">
    <source>
        <dbReference type="EMBL" id="AKD03983.1"/>
    </source>
</evidence>
<feature type="transmembrane region" description="Helical" evidence="1">
    <location>
        <begin position="434"/>
        <end position="451"/>
    </location>
</feature>
<sequence>MAPFLHDTTSVEHSSTRGFRGYWRQPNLIAVDESEKLLKRGVWLYFFLLIFEGALRKWFFPGLATPLLVVRDPLALWLIVATWQKGLLPTTMYIMGVFFIGTTGLFTSTLLGHGNILVALYGARILLIHFPLIFVIGRIFNREDVLKIGKATLYLAIPMAVLIALQFYSPQSAWVNRGVGGSLEGAGFSGALGYFRPPGTFSFTNGNTLFFGLVSVFIFYFWINVHDINRFLLIGATIALLIAIPLSISRSLFFQVGLSLLFSCFAISRKPKYLGKVLVFCIGIGLAFFFLSQTSLFSTAVEAFTARFVSANESEGGLSGVLVDRYLGGLVGSLSASSELPFFGHGLGMGTNVGSMLLTGDLTYLISEGEWGRLIGELGALMGLAVIFLRLALCVNIVWASYHKLMLGDLLPWMLLSFGLLVVPQGQWAQPTSLGFSTLIGGLMLASLRVPKSSV</sequence>
<keyword evidence="1" id="KW-0812">Transmembrane</keyword>
<keyword evidence="1" id="KW-1133">Transmembrane helix</keyword>
<feature type="transmembrane region" description="Helical" evidence="1">
    <location>
        <begin position="207"/>
        <end position="225"/>
    </location>
</feature>
<dbReference type="RefSeq" id="WP_052738863.1">
    <property type="nucleotide sequence ID" value="NZ_CP009621.1"/>
</dbReference>
<dbReference type="KEGG" id="pko:PKOR_13835"/>
<evidence type="ECO:0000256" key="1">
    <source>
        <dbReference type="SAM" id="Phobius"/>
    </source>
</evidence>
<dbReference type="HOGENOM" id="CLU_047935_0_0_10"/>
<dbReference type="Proteomes" id="UP000033109">
    <property type="component" value="Chromosome"/>
</dbReference>
<feature type="transmembrane region" description="Helical" evidence="1">
    <location>
        <begin position="92"/>
        <end position="112"/>
    </location>
</feature>
<feature type="transmembrane region" description="Helical" evidence="1">
    <location>
        <begin position="273"/>
        <end position="291"/>
    </location>
</feature>
<feature type="transmembrane region" description="Helical" evidence="1">
    <location>
        <begin position="151"/>
        <end position="168"/>
    </location>
</feature>
<dbReference type="STRING" id="400092.PKOR_13835"/>
<organism evidence="2 3">
    <name type="scientific">Pontibacter korlensis</name>
    <dbReference type="NCBI Taxonomy" id="400092"/>
    <lineage>
        <taxon>Bacteria</taxon>
        <taxon>Pseudomonadati</taxon>
        <taxon>Bacteroidota</taxon>
        <taxon>Cytophagia</taxon>
        <taxon>Cytophagales</taxon>
        <taxon>Hymenobacteraceae</taxon>
        <taxon>Pontibacter</taxon>
    </lineage>
</organism>
<accession>A0A0E3ZG82</accession>
<evidence type="ECO:0000313" key="3">
    <source>
        <dbReference type="Proteomes" id="UP000033109"/>
    </source>
</evidence>
<keyword evidence="3" id="KW-1185">Reference proteome</keyword>